<comment type="caution">
    <text evidence="3">The sequence shown here is derived from an EMBL/GenBank/DDBJ whole genome shotgun (WGS) entry which is preliminary data.</text>
</comment>
<name>A0A9W6VV23_9ACTN</name>
<evidence type="ECO:0000256" key="1">
    <source>
        <dbReference type="SAM" id="MobiDB-lite"/>
    </source>
</evidence>
<dbReference type="PANTHER" id="PTHR47829">
    <property type="entry name" value="HYDROLASE, PUTATIVE (AFU_ORTHOLOGUE AFUA_1G12880)-RELATED"/>
    <property type="match status" value="1"/>
</dbReference>
<protein>
    <submittedName>
        <fullName evidence="3">Acyl-CoA dehydrogenase</fullName>
    </submittedName>
</protein>
<feature type="domain" description="Aminoglycoside phosphotransferase" evidence="2">
    <location>
        <begin position="57"/>
        <end position="281"/>
    </location>
</feature>
<dbReference type="InterPro" id="IPR052898">
    <property type="entry name" value="ACAD10-like"/>
</dbReference>
<evidence type="ECO:0000259" key="2">
    <source>
        <dbReference type="Pfam" id="PF01636"/>
    </source>
</evidence>
<sequence>MTERSEGIKGHAPVVTPSDEGGPMTEQVSVPGIDVPHLSSWLAEALPGEGTITGIDLLAGGRSNLTYLVRLENRRVVLRRPPLGHVLPTAHDMRREYTVLSALAGSDVPVPAPLALCTDEDVIGAPFYVMDHVEGRVMRTPEDAADVTAAEARALSERLAEALAAIHLLDVERAGLGDFGRPHGYMARQLKRWCRQWESSHSAEEGGRTDEAYDRLVQRLGERLPSDGLTGLVHGDFRLDNALVRLRPEPEIAAVVDWEMSTLGDPLSDLGLTLTYWADAGEADRTPTAVGSTVTSAPGFLTRAEFAGRYADLTGHDLSHLDFYVAFGCFKLAVILEGIHARYLQKATVGEGFDRIGASVPVYLDRAHQVLDEGAL</sequence>
<reference evidence="3" key="1">
    <citation type="submission" date="2023-03" db="EMBL/GenBank/DDBJ databases">
        <title>Actinoallomurus iriomotensis NBRC 103684.</title>
        <authorList>
            <person name="Ichikawa N."/>
            <person name="Sato H."/>
            <person name="Tonouchi N."/>
        </authorList>
    </citation>
    <scope>NUCLEOTIDE SEQUENCE</scope>
    <source>
        <strain evidence="3">NBRC 103684</strain>
    </source>
</reference>
<dbReference type="InterPro" id="IPR041726">
    <property type="entry name" value="ACAD10_11_N"/>
</dbReference>
<dbReference type="Pfam" id="PF01636">
    <property type="entry name" value="APH"/>
    <property type="match status" value="1"/>
</dbReference>
<dbReference type="InterPro" id="IPR011009">
    <property type="entry name" value="Kinase-like_dom_sf"/>
</dbReference>
<gene>
    <name evidence="3" type="ORF">Airi02_041420</name>
</gene>
<dbReference type="InterPro" id="IPR002575">
    <property type="entry name" value="Aminoglycoside_PTrfase"/>
</dbReference>
<dbReference type="AlphaFoldDB" id="A0A9W6VV23"/>
<organism evidence="3 4">
    <name type="scientific">Actinoallomurus iriomotensis</name>
    <dbReference type="NCBI Taxonomy" id="478107"/>
    <lineage>
        <taxon>Bacteria</taxon>
        <taxon>Bacillati</taxon>
        <taxon>Actinomycetota</taxon>
        <taxon>Actinomycetes</taxon>
        <taxon>Streptosporangiales</taxon>
        <taxon>Thermomonosporaceae</taxon>
        <taxon>Actinoallomurus</taxon>
    </lineage>
</organism>
<dbReference type="EMBL" id="BSTK01000005">
    <property type="protein sequence ID" value="GLY86213.1"/>
    <property type="molecule type" value="Genomic_DNA"/>
</dbReference>
<dbReference type="Gene3D" id="3.90.1200.10">
    <property type="match status" value="1"/>
</dbReference>
<dbReference type="PANTHER" id="PTHR47829:SF1">
    <property type="entry name" value="HAD FAMILY PHOSPHATASE"/>
    <property type="match status" value="1"/>
</dbReference>
<accession>A0A9W6VV23</accession>
<proteinExistence type="predicted"/>
<evidence type="ECO:0000313" key="3">
    <source>
        <dbReference type="EMBL" id="GLY86213.1"/>
    </source>
</evidence>
<dbReference type="Proteomes" id="UP001165074">
    <property type="component" value="Unassembled WGS sequence"/>
</dbReference>
<feature type="region of interest" description="Disordered" evidence="1">
    <location>
        <begin position="1"/>
        <end position="24"/>
    </location>
</feature>
<keyword evidence="4" id="KW-1185">Reference proteome</keyword>
<dbReference type="Gene3D" id="3.30.200.20">
    <property type="entry name" value="Phosphorylase Kinase, domain 1"/>
    <property type="match status" value="1"/>
</dbReference>
<dbReference type="SUPFAM" id="SSF56112">
    <property type="entry name" value="Protein kinase-like (PK-like)"/>
    <property type="match status" value="1"/>
</dbReference>
<dbReference type="CDD" id="cd05154">
    <property type="entry name" value="ACAD10_11_N-like"/>
    <property type="match status" value="1"/>
</dbReference>
<evidence type="ECO:0000313" key="4">
    <source>
        <dbReference type="Proteomes" id="UP001165074"/>
    </source>
</evidence>